<dbReference type="OrthoDB" id="428577at2759"/>
<dbReference type="Proteomes" id="UP000054279">
    <property type="component" value="Unassembled WGS sequence"/>
</dbReference>
<dbReference type="EMBL" id="KN837197">
    <property type="protein sequence ID" value="KIJ34685.1"/>
    <property type="molecule type" value="Genomic_DNA"/>
</dbReference>
<evidence type="ECO:0000259" key="4">
    <source>
        <dbReference type="SMART" id="SM00154"/>
    </source>
</evidence>
<feature type="domain" description="AN1-type" evidence="4">
    <location>
        <begin position="15"/>
        <end position="50"/>
    </location>
</feature>
<evidence type="ECO:0000256" key="3">
    <source>
        <dbReference type="ARBA" id="ARBA00022833"/>
    </source>
</evidence>
<accession>A0A0C9VB13</accession>
<dbReference type="Pfam" id="PF01428">
    <property type="entry name" value="zf-AN1"/>
    <property type="match status" value="1"/>
</dbReference>
<dbReference type="AlphaFoldDB" id="A0A0C9VB13"/>
<keyword evidence="1" id="KW-0479">Metal-binding</keyword>
<dbReference type="GO" id="GO:0008270">
    <property type="term" value="F:zinc ion binding"/>
    <property type="evidence" value="ECO:0007669"/>
    <property type="project" value="UniProtKB-KW"/>
</dbReference>
<dbReference type="SMART" id="SM00154">
    <property type="entry name" value="ZnF_AN1"/>
    <property type="match status" value="1"/>
</dbReference>
<dbReference type="InterPro" id="IPR035896">
    <property type="entry name" value="AN1-like_Znf"/>
</dbReference>
<evidence type="ECO:0000313" key="5">
    <source>
        <dbReference type="EMBL" id="KIJ34685.1"/>
    </source>
</evidence>
<gene>
    <name evidence="5" type="ORF">M422DRAFT_263250</name>
</gene>
<keyword evidence="2" id="KW-0863">Zinc-finger</keyword>
<evidence type="ECO:0000313" key="6">
    <source>
        <dbReference type="Proteomes" id="UP000054279"/>
    </source>
</evidence>
<evidence type="ECO:0000256" key="2">
    <source>
        <dbReference type="ARBA" id="ARBA00022771"/>
    </source>
</evidence>
<protein>
    <recommendedName>
        <fullName evidence="4">AN1-type domain-containing protein</fullName>
    </recommendedName>
</protein>
<organism evidence="5 6">
    <name type="scientific">Sphaerobolus stellatus (strain SS14)</name>
    <dbReference type="NCBI Taxonomy" id="990650"/>
    <lineage>
        <taxon>Eukaryota</taxon>
        <taxon>Fungi</taxon>
        <taxon>Dikarya</taxon>
        <taxon>Basidiomycota</taxon>
        <taxon>Agaricomycotina</taxon>
        <taxon>Agaricomycetes</taxon>
        <taxon>Phallomycetidae</taxon>
        <taxon>Geastrales</taxon>
        <taxon>Sphaerobolaceae</taxon>
        <taxon>Sphaerobolus</taxon>
    </lineage>
</organism>
<evidence type="ECO:0000256" key="1">
    <source>
        <dbReference type="ARBA" id="ARBA00022723"/>
    </source>
</evidence>
<keyword evidence="3" id="KW-0862">Zinc</keyword>
<keyword evidence="6" id="KW-1185">Reference proteome</keyword>
<dbReference type="InterPro" id="IPR000058">
    <property type="entry name" value="Znf_AN1"/>
</dbReference>
<dbReference type="HOGENOM" id="CLU_010412_4_4_1"/>
<dbReference type="SUPFAM" id="SSF118310">
    <property type="entry name" value="AN1-like Zinc finger"/>
    <property type="match status" value="1"/>
</dbReference>
<sequence length="75" mass="8425">MPAKKRCQRPGEPRCNSAALRIVGDCSHCGMSFCGTHRLPEHHACLKMAECRQEAFERNKERLESERTVAAKIVG</sequence>
<dbReference type="Gene3D" id="4.10.1110.10">
    <property type="entry name" value="AN1-like Zinc finger"/>
    <property type="match status" value="1"/>
</dbReference>
<proteinExistence type="predicted"/>
<name>A0A0C9VB13_SPHS4</name>
<reference evidence="5 6" key="1">
    <citation type="submission" date="2014-06" db="EMBL/GenBank/DDBJ databases">
        <title>Evolutionary Origins and Diversification of the Mycorrhizal Mutualists.</title>
        <authorList>
            <consortium name="DOE Joint Genome Institute"/>
            <consortium name="Mycorrhizal Genomics Consortium"/>
            <person name="Kohler A."/>
            <person name="Kuo A."/>
            <person name="Nagy L.G."/>
            <person name="Floudas D."/>
            <person name="Copeland A."/>
            <person name="Barry K.W."/>
            <person name="Cichocki N."/>
            <person name="Veneault-Fourrey C."/>
            <person name="LaButti K."/>
            <person name="Lindquist E.A."/>
            <person name="Lipzen A."/>
            <person name="Lundell T."/>
            <person name="Morin E."/>
            <person name="Murat C."/>
            <person name="Riley R."/>
            <person name="Ohm R."/>
            <person name="Sun H."/>
            <person name="Tunlid A."/>
            <person name="Henrissat B."/>
            <person name="Grigoriev I.V."/>
            <person name="Hibbett D.S."/>
            <person name="Martin F."/>
        </authorList>
    </citation>
    <scope>NUCLEOTIDE SEQUENCE [LARGE SCALE GENOMIC DNA]</scope>
    <source>
        <strain evidence="5 6">SS14</strain>
    </source>
</reference>